<protein>
    <submittedName>
        <fullName evidence="1">Uncharacterized protein</fullName>
    </submittedName>
</protein>
<organism evidence="1 2">
    <name type="scientific">Durusdinium trenchii</name>
    <dbReference type="NCBI Taxonomy" id="1381693"/>
    <lineage>
        <taxon>Eukaryota</taxon>
        <taxon>Sar</taxon>
        <taxon>Alveolata</taxon>
        <taxon>Dinophyceae</taxon>
        <taxon>Suessiales</taxon>
        <taxon>Symbiodiniaceae</taxon>
        <taxon>Durusdinium</taxon>
    </lineage>
</organism>
<dbReference type="EMBL" id="CAXAMN010006102">
    <property type="protein sequence ID" value="CAK9016467.1"/>
    <property type="molecule type" value="Genomic_DNA"/>
</dbReference>
<sequence>MSLNSRWQTVCCQILCRRRCHHHTKSSHCRARRKATPFVTSASYDELTFVWYKEAQSQEYLKKWVLERKMTQRVEDLQPSEWFRSKYSEWNKIIQLWKRPMPAPAPSNFPAKSQRRRCRWKIWQK</sequence>
<name>A0ABP0JPU0_9DINO</name>
<comment type="caution">
    <text evidence="1">The sequence shown here is derived from an EMBL/GenBank/DDBJ whole genome shotgun (WGS) entry which is preliminary data.</text>
</comment>
<evidence type="ECO:0000313" key="2">
    <source>
        <dbReference type="Proteomes" id="UP001642484"/>
    </source>
</evidence>
<dbReference type="Proteomes" id="UP001642484">
    <property type="component" value="Unassembled WGS sequence"/>
</dbReference>
<reference evidence="1 2" key="1">
    <citation type="submission" date="2024-02" db="EMBL/GenBank/DDBJ databases">
        <authorList>
            <person name="Chen Y."/>
            <person name="Shah S."/>
            <person name="Dougan E. K."/>
            <person name="Thang M."/>
            <person name="Chan C."/>
        </authorList>
    </citation>
    <scope>NUCLEOTIDE SEQUENCE [LARGE SCALE GENOMIC DNA]</scope>
</reference>
<gene>
    <name evidence="1" type="ORF">CCMP2556_LOCUS12505</name>
</gene>
<proteinExistence type="predicted"/>
<accession>A0ABP0JPU0</accession>
<keyword evidence="2" id="KW-1185">Reference proteome</keyword>
<evidence type="ECO:0000313" key="1">
    <source>
        <dbReference type="EMBL" id="CAK9016467.1"/>
    </source>
</evidence>